<proteinExistence type="inferred from homology"/>
<keyword evidence="5" id="KW-0732">Signal</keyword>
<dbReference type="Gene3D" id="2.30.39.10">
    <property type="entry name" value="Alpha-1-antitrypsin, domain 1"/>
    <property type="match status" value="1"/>
</dbReference>
<evidence type="ECO:0000256" key="3">
    <source>
        <dbReference type="ARBA" id="ARBA00022900"/>
    </source>
</evidence>
<name>A0AAW1V688_9CUCU</name>
<gene>
    <name evidence="7" type="ORF">WA026_000779</name>
</gene>
<dbReference type="InterPro" id="IPR000215">
    <property type="entry name" value="Serpin_fam"/>
</dbReference>
<reference evidence="7 8" key="1">
    <citation type="submission" date="2023-03" db="EMBL/GenBank/DDBJ databases">
        <title>Genome insight into feeding habits of ladybird beetles.</title>
        <authorList>
            <person name="Li H.-S."/>
            <person name="Huang Y.-H."/>
            <person name="Pang H."/>
        </authorList>
    </citation>
    <scope>NUCLEOTIDE SEQUENCE [LARGE SCALE GENOMIC DNA]</scope>
    <source>
        <strain evidence="7">SYSU_2023b</strain>
        <tissue evidence="7">Whole body</tissue>
    </source>
</reference>
<dbReference type="Gene3D" id="3.30.497.10">
    <property type="entry name" value="Antithrombin, subunit I, domain 2"/>
    <property type="match status" value="1"/>
</dbReference>
<dbReference type="PANTHER" id="PTHR11461:SF211">
    <property type="entry name" value="GH10112P-RELATED"/>
    <property type="match status" value="1"/>
</dbReference>
<dbReference type="Pfam" id="PF00079">
    <property type="entry name" value="Serpin"/>
    <property type="match status" value="1"/>
</dbReference>
<evidence type="ECO:0000256" key="5">
    <source>
        <dbReference type="SAM" id="SignalP"/>
    </source>
</evidence>
<comment type="similarity">
    <text evidence="1 4">Belongs to the serpin family.</text>
</comment>
<protein>
    <recommendedName>
        <fullName evidence="6">Serpin domain-containing protein</fullName>
    </recommendedName>
</protein>
<dbReference type="Proteomes" id="UP001431783">
    <property type="component" value="Unassembled WGS sequence"/>
</dbReference>
<feature type="signal peptide" evidence="5">
    <location>
        <begin position="1"/>
        <end position="19"/>
    </location>
</feature>
<feature type="chain" id="PRO_5043508883" description="Serpin domain-containing protein" evidence="5">
    <location>
        <begin position="20"/>
        <end position="424"/>
    </location>
</feature>
<dbReference type="PANTHER" id="PTHR11461">
    <property type="entry name" value="SERINE PROTEASE INHIBITOR, SERPIN"/>
    <property type="match status" value="1"/>
</dbReference>
<evidence type="ECO:0000259" key="6">
    <source>
        <dbReference type="SMART" id="SM00093"/>
    </source>
</evidence>
<evidence type="ECO:0000313" key="8">
    <source>
        <dbReference type="Proteomes" id="UP001431783"/>
    </source>
</evidence>
<dbReference type="InterPro" id="IPR036186">
    <property type="entry name" value="Serpin_sf"/>
</dbReference>
<dbReference type="SMART" id="SM00093">
    <property type="entry name" value="SERPIN"/>
    <property type="match status" value="1"/>
</dbReference>
<dbReference type="InterPro" id="IPR023796">
    <property type="entry name" value="Serpin_dom"/>
</dbReference>
<sequence>MLFKMIILIVSALFVTTMAENSELQIVQSNGLFTNKLYNILARKEGNVFFSPISAHAVLAMSYLGSAGSTEKAYVSSLGLPSLAATADGYEKVTSKLNNVPNVTLLIANKVYVNKGSTLKENFKNAVVNKFHSEVENVDFASASKTAGVINSWVEDKTRNKIKDIISPNDLNADTRLVLVNAIYFKGNWQNKFDKGATRTEPFYLNDKDTIDVQMMHINKKFNYKHDESLKAKVIELPYTNPEVSLVVILPDEKDGIKDLEKKLEKFDLTKITEGTWNTEVELALPKFKIETTIPLKDPLNEMGLGEIFDQSKANFSNLIEGQEPLYVSKVIQKAFIEVNEEGAEAAAATGFTFKNKVIKQKEYFLADHPFVISLVHGGKNSKSVLFYGKALEPHSADSFKAPVGLPIQEEKPDFLVVLSENDN</sequence>
<keyword evidence="2" id="KW-0646">Protease inhibitor</keyword>
<accession>A0AAW1V688</accession>
<dbReference type="CDD" id="cd19601">
    <property type="entry name" value="serpin42Da-like"/>
    <property type="match status" value="1"/>
</dbReference>
<dbReference type="InterPro" id="IPR023795">
    <property type="entry name" value="Serpin_CS"/>
</dbReference>
<evidence type="ECO:0000256" key="1">
    <source>
        <dbReference type="ARBA" id="ARBA00009500"/>
    </source>
</evidence>
<keyword evidence="8" id="KW-1185">Reference proteome</keyword>
<dbReference type="GO" id="GO:0004867">
    <property type="term" value="F:serine-type endopeptidase inhibitor activity"/>
    <property type="evidence" value="ECO:0007669"/>
    <property type="project" value="UniProtKB-KW"/>
</dbReference>
<dbReference type="InterPro" id="IPR042185">
    <property type="entry name" value="Serpin_sf_2"/>
</dbReference>
<evidence type="ECO:0000256" key="2">
    <source>
        <dbReference type="ARBA" id="ARBA00022690"/>
    </source>
</evidence>
<comment type="caution">
    <text evidence="7">The sequence shown here is derived from an EMBL/GenBank/DDBJ whole genome shotgun (WGS) entry which is preliminary data.</text>
</comment>
<dbReference type="EMBL" id="JARQZJ010000121">
    <property type="protein sequence ID" value="KAK9888531.1"/>
    <property type="molecule type" value="Genomic_DNA"/>
</dbReference>
<dbReference type="AlphaFoldDB" id="A0AAW1V688"/>
<organism evidence="7 8">
    <name type="scientific">Henosepilachna vigintioctopunctata</name>
    <dbReference type="NCBI Taxonomy" id="420089"/>
    <lineage>
        <taxon>Eukaryota</taxon>
        <taxon>Metazoa</taxon>
        <taxon>Ecdysozoa</taxon>
        <taxon>Arthropoda</taxon>
        <taxon>Hexapoda</taxon>
        <taxon>Insecta</taxon>
        <taxon>Pterygota</taxon>
        <taxon>Neoptera</taxon>
        <taxon>Endopterygota</taxon>
        <taxon>Coleoptera</taxon>
        <taxon>Polyphaga</taxon>
        <taxon>Cucujiformia</taxon>
        <taxon>Coccinelloidea</taxon>
        <taxon>Coccinellidae</taxon>
        <taxon>Epilachninae</taxon>
        <taxon>Epilachnini</taxon>
        <taxon>Henosepilachna</taxon>
    </lineage>
</organism>
<evidence type="ECO:0000256" key="4">
    <source>
        <dbReference type="RuleBase" id="RU000411"/>
    </source>
</evidence>
<dbReference type="SUPFAM" id="SSF56574">
    <property type="entry name" value="Serpins"/>
    <property type="match status" value="1"/>
</dbReference>
<evidence type="ECO:0000313" key="7">
    <source>
        <dbReference type="EMBL" id="KAK9888531.1"/>
    </source>
</evidence>
<dbReference type="GO" id="GO:0005615">
    <property type="term" value="C:extracellular space"/>
    <property type="evidence" value="ECO:0007669"/>
    <property type="project" value="InterPro"/>
</dbReference>
<keyword evidence="3" id="KW-0722">Serine protease inhibitor</keyword>
<dbReference type="InterPro" id="IPR042178">
    <property type="entry name" value="Serpin_sf_1"/>
</dbReference>
<feature type="domain" description="Serpin" evidence="6">
    <location>
        <begin position="35"/>
        <end position="394"/>
    </location>
</feature>
<dbReference type="PROSITE" id="PS00284">
    <property type="entry name" value="SERPIN"/>
    <property type="match status" value="1"/>
</dbReference>